<dbReference type="AlphaFoldDB" id="A0A5B6WTJ5"/>
<organism evidence="2 3">
    <name type="scientific">Gossypium australe</name>
    <dbReference type="NCBI Taxonomy" id="47621"/>
    <lineage>
        <taxon>Eukaryota</taxon>
        <taxon>Viridiplantae</taxon>
        <taxon>Streptophyta</taxon>
        <taxon>Embryophyta</taxon>
        <taxon>Tracheophyta</taxon>
        <taxon>Spermatophyta</taxon>
        <taxon>Magnoliopsida</taxon>
        <taxon>eudicotyledons</taxon>
        <taxon>Gunneridae</taxon>
        <taxon>Pentapetalae</taxon>
        <taxon>rosids</taxon>
        <taxon>malvids</taxon>
        <taxon>Malvales</taxon>
        <taxon>Malvaceae</taxon>
        <taxon>Malvoideae</taxon>
        <taxon>Gossypium</taxon>
    </lineage>
</organism>
<keyword evidence="3" id="KW-1185">Reference proteome</keyword>
<dbReference type="Proteomes" id="UP000325315">
    <property type="component" value="Unassembled WGS sequence"/>
</dbReference>
<proteinExistence type="predicted"/>
<name>A0A5B6WTJ5_9ROSI</name>
<feature type="compositionally biased region" description="Basic and acidic residues" evidence="1">
    <location>
        <begin position="1"/>
        <end position="17"/>
    </location>
</feature>
<evidence type="ECO:0000313" key="2">
    <source>
        <dbReference type="EMBL" id="KAA3484708.1"/>
    </source>
</evidence>
<feature type="region of interest" description="Disordered" evidence="1">
    <location>
        <begin position="1"/>
        <end position="34"/>
    </location>
</feature>
<comment type="caution">
    <text evidence="2">The sequence shown here is derived from an EMBL/GenBank/DDBJ whole genome shotgun (WGS) entry which is preliminary data.</text>
</comment>
<protein>
    <submittedName>
        <fullName evidence="2">Retropepsin-like protein</fullName>
    </submittedName>
</protein>
<dbReference type="EMBL" id="SMMG02000002">
    <property type="protein sequence ID" value="KAA3484708.1"/>
    <property type="molecule type" value="Genomic_DNA"/>
</dbReference>
<evidence type="ECO:0000256" key="1">
    <source>
        <dbReference type="SAM" id="MobiDB-lite"/>
    </source>
</evidence>
<sequence length="111" mass="12603">MNPNELEKEAITQKEPDVQSSQVEPRSLEIPPPFPEKLAITKKVEEEGILETFHKVEVKIPLLNSIKQMPSYAEFLKELCTNKKKLKGYKKISMGSMFPIGLCSKDDQPNS</sequence>
<dbReference type="OrthoDB" id="1747121at2759"/>
<gene>
    <name evidence="2" type="ORF">EPI10_006777</name>
</gene>
<accession>A0A5B6WTJ5</accession>
<reference evidence="3" key="1">
    <citation type="journal article" date="2019" name="Plant Biotechnol. J.">
        <title>Genome sequencing of the Australian wild diploid species Gossypium australe highlights disease resistance and delayed gland morphogenesis.</title>
        <authorList>
            <person name="Cai Y."/>
            <person name="Cai X."/>
            <person name="Wang Q."/>
            <person name="Wang P."/>
            <person name="Zhang Y."/>
            <person name="Cai C."/>
            <person name="Xu Y."/>
            <person name="Wang K."/>
            <person name="Zhou Z."/>
            <person name="Wang C."/>
            <person name="Geng S."/>
            <person name="Li B."/>
            <person name="Dong Q."/>
            <person name="Hou Y."/>
            <person name="Wang H."/>
            <person name="Ai P."/>
            <person name="Liu Z."/>
            <person name="Yi F."/>
            <person name="Sun M."/>
            <person name="An G."/>
            <person name="Cheng J."/>
            <person name="Zhang Y."/>
            <person name="Shi Q."/>
            <person name="Xie Y."/>
            <person name="Shi X."/>
            <person name="Chang Y."/>
            <person name="Huang F."/>
            <person name="Chen Y."/>
            <person name="Hong S."/>
            <person name="Mi L."/>
            <person name="Sun Q."/>
            <person name="Zhang L."/>
            <person name="Zhou B."/>
            <person name="Peng R."/>
            <person name="Zhang X."/>
            <person name="Liu F."/>
        </authorList>
    </citation>
    <scope>NUCLEOTIDE SEQUENCE [LARGE SCALE GENOMIC DNA]</scope>
    <source>
        <strain evidence="3">cv. PA1801</strain>
    </source>
</reference>
<evidence type="ECO:0000313" key="3">
    <source>
        <dbReference type="Proteomes" id="UP000325315"/>
    </source>
</evidence>